<evidence type="ECO:0000256" key="1">
    <source>
        <dbReference type="ARBA" id="ARBA00004651"/>
    </source>
</evidence>
<evidence type="ECO:0000256" key="3">
    <source>
        <dbReference type="ARBA" id="ARBA00022475"/>
    </source>
</evidence>
<comment type="subcellular location">
    <subcellularLocation>
        <location evidence="1 7">Cell membrane</location>
        <topology evidence="1 7">Multi-pass membrane protein</topology>
    </subcellularLocation>
</comment>
<dbReference type="RefSeq" id="WP_345522922.1">
    <property type="nucleotide sequence ID" value="NZ_BAABKM010000003.1"/>
</dbReference>
<dbReference type="InterPro" id="IPR025966">
    <property type="entry name" value="OppC_N"/>
</dbReference>
<evidence type="ECO:0000313" key="10">
    <source>
        <dbReference type="EMBL" id="GAA4714036.1"/>
    </source>
</evidence>
<gene>
    <name evidence="10" type="ORF">GCM10023349_36500</name>
</gene>
<evidence type="ECO:0000313" key="11">
    <source>
        <dbReference type="Proteomes" id="UP001499974"/>
    </source>
</evidence>
<evidence type="ECO:0000256" key="5">
    <source>
        <dbReference type="ARBA" id="ARBA00022989"/>
    </source>
</evidence>
<feature type="transmembrane region" description="Helical" evidence="7">
    <location>
        <begin position="45"/>
        <end position="67"/>
    </location>
</feature>
<evidence type="ECO:0000256" key="8">
    <source>
        <dbReference type="SAM" id="MobiDB-lite"/>
    </source>
</evidence>
<comment type="caution">
    <text evidence="10">The sequence shown here is derived from an EMBL/GenBank/DDBJ whole genome shotgun (WGS) entry which is preliminary data.</text>
</comment>
<dbReference type="InterPro" id="IPR035906">
    <property type="entry name" value="MetI-like_sf"/>
</dbReference>
<evidence type="ECO:0000259" key="9">
    <source>
        <dbReference type="PROSITE" id="PS50928"/>
    </source>
</evidence>
<protein>
    <submittedName>
        <fullName evidence="10">ABC transporter permease</fullName>
    </submittedName>
</protein>
<sequence length="338" mass="36132">MTTTASNLESEQLPDPTGAPQGDLSKLKGQSPTRLAVGRFRRDKLSMVSFVVVVLYVLAAVAAPFLVKFGVLDPTSFHQDLTDPNTGGLPIGKLGGISWSHPLGVEPQTGRDVLSRVWYGLTFSLAIALSATLIAIIVGAVLGIIAGFSGGWVDALIGRSIDLTLSFPSTLMLLALSAMGIQLMADILPGDRSDPLPNGAYVVFVLALFGWPGIARIIRGQVLSVREREFVDASVLLGASRRRIYFKEILPNLWAPLLVTFTLTMPAYISAEAALSYLGVGIVPPTPTLGNILKGSINYSSADFMFFFLPAFLIMIIVVSFNLLGDGIRDALDPKTAR</sequence>
<feature type="transmembrane region" description="Helical" evidence="7">
    <location>
        <begin position="117"/>
        <end position="148"/>
    </location>
</feature>
<feature type="transmembrane region" description="Helical" evidence="7">
    <location>
        <begin position="304"/>
        <end position="325"/>
    </location>
</feature>
<feature type="domain" description="ABC transmembrane type-1" evidence="9">
    <location>
        <begin position="121"/>
        <end position="325"/>
    </location>
</feature>
<dbReference type="PANTHER" id="PTHR43386:SF1">
    <property type="entry name" value="D,D-DIPEPTIDE TRANSPORT SYSTEM PERMEASE PROTEIN DDPC-RELATED"/>
    <property type="match status" value="1"/>
</dbReference>
<evidence type="ECO:0000256" key="7">
    <source>
        <dbReference type="RuleBase" id="RU363032"/>
    </source>
</evidence>
<keyword evidence="3" id="KW-1003">Cell membrane</keyword>
<feature type="transmembrane region" description="Helical" evidence="7">
    <location>
        <begin position="249"/>
        <end position="269"/>
    </location>
</feature>
<dbReference type="SUPFAM" id="SSF161098">
    <property type="entry name" value="MetI-like"/>
    <property type="match status" value="1"/>
</dbReference>
<dbReference type="CDD" id="cd06261">
    <property type="entry name" value="TM_PBP2"/>
    <property type="match status" value="1"/>
</dbReference>
<dbReference type="InterPro" id="IPR000515">
    <property type="entry name" value="MetI-like"/>
</dbReference>
<keyword evidence="5 7" id="KW-1133">Transmembrane helix</keyword>
<keyword evidence="2 7" id="KW-0813">Transport</keyword>
<dbReference type="Pfam" id="PF12911">
    <property type="entry name" value="OppC_N"/>
    <property type="match status" value="1"/>
</dbReference>
<feature type="transmembrane region" description="Helical" evidence="7">
    <location>
        <begin position="160"/>
        <end position="179"/>
    </location>
</feature>
<dbReference type="PANTHER" id="PTHR43386">
    <property type="entry name" value="OLIGOPEPTIDE TRANSPORT SYSTEM PERMEASE PROTEIN APPC"/>
    <property type="match status" value="1"/>
</dbReference>
<keyword evidence="11" id="KW-1185">Reference proteome</keyword>
<reference evidence="11" key="1">
    <citation type="journal article" date="2019" name="Int. J. Syst. Evol. Microbiol.">
        <title>The Global Catalogue of Microorganisms (GCM) 10K type strain sequencing project: providing services to taxonomists for standard genome sequencing and annotation.</title>
        <authorList>
            <consortium name="The Broad Institute Genomics Platform"/>
            <consortium name="The Broad Institute Genome Sequencing Center for Infectious Disease"/>
            <person name="Wu L."/>
            <person name="Ma J."/>
        </authorList>
    </citation>
    <scope>NUCLEOTIDE SEQUENCE [LARGE SCALE GENOMIC DNA]</scope>
    <source>
        <strain evidence="11">JCM 18531</strain>
    </source>
</reference>
<feature type="region of interest" description="Disordered" evidence="8">
    <location>
        <begin position="1"/>
        <end position="30"/>
    </location>
</feature>
<dbReference type="Pfam" id="PF00528">
    <property type="entry name" value="BPD_transp_1"/>
    <property type="match status" value="1"/>
</dbReference>
<keyword evidence="6 7" id="KW-0472">Membrane</keyword>
<comment type="similarity">
    <text evidence="7">Belongs to the binding-protein-dependent transport system permease family.</text>
</comment>
<dbReference type="EMBL" id="BAABKM010000003">
    <property type="protein sequence ID" value="GAA4714036.1"/>
    <property type="molecule type" value="Genomic_DNA"/>
</dbReference>
<evidence type="ECO:0000256" key="2">
    <source>
        <dbReference type="ARBA" id="ARBA00022448"/>
    </source>
</evidence>
<organism evidence="10 11">
    <name type="scientific">Nocardioides conyzicola</name>
    <dbReference type="NCBI Taxonomy" id="1651781"/>
    <lineage>
        <taxon>Bacteria</taxon>
        <taxon>Bacillati</taxon>
        <taxon>Actinomycetota</taxon>
        <taxon>Actinomycetes</taxon>
        <taxon>Propionibacteriales</taxon>
        <taxon>Nocardioidaceae</taxon>
        <taxon>Nocardioides</taxon>
    </lineage>
</organism>
<evidence type="ECO:0000256" key="4">
    <source>
        <dbReference type="ARBA" id="ARBA00022692"/>
    </source>
</evidence>
<name>A0ABP8XVE3_9ACTN</name>
<dbReference type="Gene3D" id="1.10.3720.10">
    <property type="entry name" value="MetI-like"/>
    <property type="match status" value="1"/>
</dbReference>
<dbReference type="InterPro" id="IPR050366">
    <property type="entry name" value="BP-dependent_transpt_permease"/>
</dbReference>
<proteinExistence type="inferred from homology"/>
<dbReference type="Proteomes" id="UP001499974">
    <property type="component" value="Unassembled WGS sequence"/>
</dbReference>
<keyword evidence="4 7" id="KW-0812">Transmembrane</keyword>
<feature type="compositionally biased region" description="Polar residues" evidence="8">
    <location>
        <begin position="1"/>
        <end position="10"/>
    </location>
</feature>
<evidence type="ECO:0000256" key="6">
    <source>
        <dbReference type="ARBA" id="ARBA00023136"/>
    </source>
</evidence>
<feature type="transmembrane region" description="Helical" evidence="7">
    <location>
        <begin position="199"/>
        <end position="218"/>
    </location>
</feature>
<dbReference type="PROSITE" id="PS50928">
    <property type="entry name" value="ABC_TM1"/>
    <property type="match status" value="1"/>
</dbReference>
<accession>A0ABP8XVE3</accession>